<dbReference type="OrthoDB" id="5231661at2759"/>
<name>A0A0D9NKM2_METAN</name>
<proteinExistence type="predicted"/>
<keyword evidence="3" id="KW-1185">Reference proteome</keyword>
<dbReference type="Proteomes" id="UP000054544">
    <property type="component" value="Unassembled WGS sequence"/>
</dbReference>
<gene>
    <name evidence="2" type="ORF">H634G_10131</name>
</gene>
<organism evidence="2 3">
    <name type="scientific">Metarhizium anisopliae BRIP 53293</name>
    <dbReference type="NCBI Taxonomy" id="1291518"/>
    <lineage>
        <taxon>Eukaryota</taxon>
        <taxon>Fungi</taxon>
        <taxon>Dikarya</taxon>
        <taxon>Ascomycota</taxon>
        <taxon>Pezizomycotina</taxon>
        <taxon>Sordariomycetes</taxon>
        <taxon>Hypocreomycetidae</taxon>
        <taxon>Hypocreales</taxon>
        <taxon>Clavicipitaceae</taxon>
        <taxon>Metarhizium</taxon>
    </lineage>
</organism>
<dbReference type="AlphaFoldDB" id="A0A0D9NKM2"/>
<feature type="region of interest" description="Disordered" evidence="1">
    <location>
        <begin position="59"/>
        <end position="84"/>
    </location>
</feature>
<evidence type="ECO:0000256" key="1">
    <source>
        <dbReference type="SAM" id="MobiDB-lite"/>
    </source>
</evidence>
<protein>
    <submittedName>
        <fullName evidence="2">Uncharacterized protein</fullName>
    </submittedName>
</protein>
<evidence type="ECO:0000313" key="3">
    <source>
        <dbReference type="Proteomes" id="UP000054544"/>
    </source>
</evidence>
<dbReference type="EMBL" id="KE384756">
    <property type="protein sequence ID" value="KJK74602.1"/>
    <property type="molecule type" value="Genomic_DNA"/>
</dbReference>
<reference evidence="3" key="1">
    <citation type="journal article" date="2014" name="BMC Genomics">
        <title>The genome sequence of the biocontrol fungus Metarhizium anisopliae and comparative genomics of Metarhizium species.</title>
        <authorList>
            <person name="Pattemore J.A."/>
            <person name="Hane J.K."/>
            <person name="Williams A.H."/>
            <person name="Wilson B.A."/>
            <person name="Stodart B.J."/>
            <person name="Ash G.J."/>
        </authorList>
    </citation>
    <scope>NUCLEOTIDE SEQUENCE [LARGE SCALE GENOMIC DNA]</scope>
    <source>
        <strain evidence="3">BRIP 53293</strain>
    </source>
</reference>
<sequence>MAAVAKAAQWAPRWRVVQQPNMNAPRLPSALQAARRESPSFNIKSPVNLWAKPSRHFSVTYQKPSRQQGDKAPSSGDGGHSNGTELPAFSLHGLGISRNMKLALVGILGIFGAMETWMYCKWIWQWCKGQADDEQTSKPVMGR</sequence>
<evidence type="ECO:0000313" key="2">
    <source>
        <dbReference type="EMBL" id="KJK74602.1"/>
    </source>
</evidence>
<accession>A0A0D9NKM2</accession>